<evidence type="ECO:0000313" key="7">
    <source>
        <dbReference type="EMBL" id="GAA0938258.1"/>
    </source>
</evidence>
<comment type="caution">
    <text evidence="7">The sequence shown here is derived from an EMBL/GenBank/DDBJ whole genome shotgun (WGS) entry which is preliminary data.</text>
</comment>
<comment type="subcellular location">
    <subcellularLocation>
        <location evidence="1">Membrane</location>
        <topology evidence="1">Multi-pass membrane protein</topology>
    </subcellularLocation>
</comment>
<dbReference type="Pfam" id="PF03649">
    <property type="entry name" value="UPF0014"/>
    <property type="match status" value="1"/>
</dbReference>
<evidence type="ECO:0000256" key="3">
    <source>
        <dbReference type="ARBA" id="ARBA00022692"/>
    </source>
</evidence>
<protein>
    <submittedName>
        <fullName evidence="7">ABC transporter permease</fullName>
    </submittedName>
</protein>
<keyword evidence="8" id="KW-1185">Reference proteome</keyword>
<evidence type="ECO:0000256" key="2">
    <source>
        <dbReference type="ARBA" id="ARBA00005268"/>
    </source>
</evidence>
<dbReference type="PANTHER" id="PTHR30028">
    <property type="entry name" value="UPF0014 INNER MEMBRANE PROTEIN YBBM-RELATED"/>
    <property type="match status" value="1"/>
</dbReference>
<feature type="transmembrane region" description="Helical" evidence="6">
    <location>
        <begin position="88"/>
        <end position="111"/>
    </location>
</feature>
<accession>A0ABN1Q667</accession>
<keyword evidence="5 6" id="KW-0472">Membrane</keyword>
<comment type="similarity">
    <text evidence="2">Belongs to the UPF0014 family.</text>
</comment>
<feature type="transmembrane region" description="Helical" evidence="6">
    <location>
        <begin position="117"/>
        <end position="137"/>
    </location>
</feature>
<dbReference type="PANTHER" id="PTHR30028:SF0">
    <property type="entry name" value="PROTEIN ALUMINUM SENSITIVE 3"/>
    <property type="match status" value="1"/>
</dbReference>
<proteinExistence type="inferred from homology"/>
<evidence type="ECO:0000256" key="4">
    <source>
        <dbReference type="ARBA" id="ARBA00022989"/>
    </source>
</evidence>
<dbReference type="RefSeq" id="WP_344236347.1">
    <property type="nucleotide sequence ID" value="NZ_BAAAHH010000001.1"/>
</dbReference>
<evidence type="ECO:0000256" key="5">
    <source>
        <dbReference type="ARBA" id="ARBA00023136"/>
    </source>
</evidence>
<dbReference type="EMBL" id="BAAAHH010000001">
    <property type="protein sequence ID" value="GAA0938258.1"/>
    <property type="molecule type" value="Genomic_DNA"/>
</dbReference>
<evidence type="ECO:0000256" key="1">
    <source>
        <dbReference type="ARBA" id="ARBA00004141"/>
    </source>
</evidence>
<keyword evidence="3 6" id="KW-0812">Transmembrane</keyword>
<reference evidence="7 8" key="1">
    <citation type="journal article" date="2019" name="Int. J. Syst. Evol. Microbiol.">
        <title>The Global Catalogue of Microorganisms (GCM) 10K type strain sequencing project: providing services to taxonomists for standard genome sequencing and annotation.</title>
        <authorList>
            <consortium name="The Broad Institute Genomics Platform"/>
            <consortium name="The Broad Institute Genome Sequencing Center for Infectious Disease"/>
            <person name="Wu L."/>
            <person name="Ma J."/>
        </authorList>
    </citation>
    <scope>NUCLEOTIDE SEQUENCE [LARGE SCALE GENOMIC DNA]</scope>
    <source>
        <strain evidence="7 8">JCM 10696</strain>
    </source>
</reference>
<feature type="transmembrane region" description="Helical" evidence="6">
    <location>
        <begin position="44"/>
        <end position="76"/>
    </location>
</feature>
<gene>
    <name evidence="7" type="ORF">GCM10009550_05820</name>
</gene>
<dbReference type="Proteomes" id="UP001500665">
    <property type="component" value="Unassembled WGS sequence"/>
</dbReference>
<organism evidence="7 8">
    <name type="scientific">Actinocorallia libanotica</name>
    <dbReference type="NCBI Taxonomy" id="46162"/>
    <lineage>
        <taxon>Bacteria</taxon>
        <taxon>Bacillati</taxon>
        <taxon>Actinomycetota</taxon>
        <taxon>Actinomycetes</taxon>
        <taxon>Streptosporangiales</taxon>
        <taxon>Thermomonosporaceae</taxon>
        <taxon>Actinocorallia</taxon>
    </lineage>
</organism>
<evidence type="ECO:0000313" key="8">
    <source>
        <dbReference type="Proteomes" id="UP001500665"/>
    </source>
</evidence>
<evidence type="ECO:0000256" key="6">
    <source>
        <dbReference type="SAM" id="Phobius"/>
    </source>
</evidence>
<dbReference type="InterPro" id="IPR005226">
    <property type="entry name" value="UPF0014_fam"/>
</dbReference>
<feature type="transmembrane region" description="Helical" evidence="6">
    <location>
        <begin position="210"/>
        <end position="236"/>
    </location>
</feature>
<name>A0ABN1Q667_9ACTN</name>
<keyword evidence="4 6" id="KW-1133">Transmembrane helix</keyword>
<sequence length="243" mass="24736">MRDLFPFGPVLIAVTVLLLLMAAGVATAARLGHGRAILTAGVRAAVQLAAVSFVISLAMERLWAAALFVAGMYAVASWTSEFRLGRPGWAVVPLLAGTLPVLALLLATGLLPLQGLALIPVAGILIGGTMSASVLSGRRCLDELRTRRGEVEAALAIGFTDRQAALEICLPGAAEALLPALDQTRTVGLVTLPGAFIGMLLGGASPGQAAAVQLVVLLGLLASQSLAITATVELIARSPLPAP</sequence>